<keyword evidence="1" id="KW-0645">Protease</keyword>
<evidence type="ECO:0000256" key="5">
    <source>
        <dbReference type="ARBA" id="ARBA00022759"/>
    </source>
</evidence>
<dbReference type="SUPFAM" id="SSF50630">
    <property type="entry name" value="Acid proteases"/>
    <property type="match status" value="1"/>
</dbReference>
<comment type="caution">
    <text evidence="12">The sequence shown here is derived from an EMBL/GenBank/DDBJ whole genome shotgun (WGS) entry which is preliminary data.</text>
</comment>
<dbReference type="GO" id="GO:0003964">
    <property type="term" value="F:RNA-directed DNA polymerase activity"/>
    <property type="evidence" value="ECO:0007669"/>
    <property type="project" value="UniProtKB-KW"/>
</dbReference>
<dbReference type="FunFam" id="1.10.340.70:FF:000001">
    <property type="entry name" value="Retrovirus-related Pol polyprotein from transposon gypsy-like Protein"/>
    <property type="match status" value="1"/>
</dbReference>
<keyword evidence="3" id="KW-0548">Nucleotidyltransferase</keyword>
<keyword evidence="5" id="KW-0255">Endonuclease</keyword>
<dbReference type="EMBL" id="SSTD01004586">
    <property type="protein sequence ID" value="TYK23171.1"/>
    <property type="molecule type" value="Genomic_DNA"/>
</dbReference>
<dbReference type="Pfam" id="PF08284">
    <property type="entry name" value="RVP_2"/>
    <property type="match status" value="1"/>
</dbReference>
<proteinExistence type="predicted"/>
<sequence>MLVRFQSIQDGTLVGRFLTIKQETTVVEYRNRFDKYLAPVAFLQPVVLEETFMNGLSPWLKSEVETWEPAAQRTSSACNTSARNTSATTASEGTTRGGWPMRTITLREVATGDNRREGPTKRLTDAEFQARREKGLCFRCGEKYHTRHRCKTKENKELCTLLVKESGEELEIVEEEYFDAESEMKLSEIQNVENLNIELSINSVVGLTNPGTMKVKGKIGEEEVVILIHCGATHNFIAEKLVDKLKQPMRETPNYGVILGSGTTIKGRGVCGDVELWLGDCKVTDSFLPLELGGVDAIMGMQWLHSLGITEVDWKNLILTFYERGNKAMERRDIEGREEDGELTETKEGKIAAIISKYSEVFEWPGKLPPQRGIDHHIYLKQGTDPVNVRPYKYAHHQKEEMERALNDVTIPDKFPIPVVKELFDELNRADIFSKIEVKAGYHQIRMCPEDVEKTAFRTHKGRYEFLVMSFGLTNALLTFQALMNQVFKPYLRRFVLVFFDDVLAYSKEVEEHVQHLEVVLELLRESELDVNLDKCSFAKPRISYLELWENSSPLTQLLKTGAYKWTEEAETAFEKLKTAMMTLPVLALSDFNLPFEIESDASGFGVGAVLIQAKRPIAYFSKTLSMRDRARPMYERELIAVVLAVQRWRPYLLGRKFIVKTDQRSLKFLLEQRENKAADALSRMGPTAHLNQLTALTLLDVEVIREEVRKDLALYEIIRLIEEQGMEVPHYTIHQGVLKFKGRLVLSKTSTLIPTIMHTYHDSVFGGHSGFLRTYKRIAGELYWNGMKSDIKKYCEECMICQRNKTSALSPTGLLLPLEIPDAIWSDISMDFIEGLPKSHGWEVILVVVDRLSKYAHFLTLKHPYTAKTVPEVFVKEVVKLHDYPKSIVSDRDKIFLSHFWTEMFRLAGTKLNRSSSYHPQTDGQTKVVNKSVEAYLRCFCGEKPREWSQWLHWAEYWYNTTYHGSIGVTPFQAVYG</sequence>
<accession>A0A5D3DHM2</accession>
<dbReference type="InterPro" id="IPR001584">
    <property type="entry name" value="Integrase_cat-core"/>
</dbReference>
<feature type="region of interest" description="Disordered" evidence="10">
    <location>
        <begin position="73"/>
        <end position="99"/>
    </location>
</feature>
<dbReference type="Gene3D" id="1.10.340.70">
    <property type="match status" value="1"/>
</dbReference>
<dbReference type="Proteomes" id="UP000321947">
    <property type="component" value="Unassembled WGS sequence"/>
</dbReference>
<dbReference type="InterPro" id="IPR043502">
    <property type="entry name" value="DNA/RNA_pol_sf"/>
</dbReference>
<evidence type="ECO:0000256" key="1">
    <source>
        <dbReference type="ARBA" id="ARBA00022670"/>
    </source>
</evidence>
<dbReference type="GO" id="GO:0008233">
    <property type="term" value="F:peptidase activity"/>
    <property type="evidence" value="ECO:0007669"/>
    <property type="project" value="UniProtKB-KW"/>
</dbReference>
<dbReference type="AlphaFoldDB" id="A0A5D3DHM2"/>
<dbReference type="CDD" id="cd01647">
    <property type="entry name" value="RT_LTR"/>
    <property type="match status" value="1"/>
</dbReference>
<dbReference type="InterPro" id="IPR012337">
    <property type="entry name" value="RNaseH-like_sf"/>
</dbReference>
<feature type="domain" description="Integrase catalytic" evidence="11">
    <location>
        <begin position="818"/>
        <end position="978"/>
    </location>
</feature>
<dbReference type="InterPro" id="IPR000477">
    <property type="entry name" value="RT_dom"/>
</dbReference>
<dbReference type="PANTHER" id="PTHR37984">
    <property type="entry name" value="PROTEIN CBG26694"/>
    <property type="match status" value="1"/>
</dbReference>
<evidence type="ECO:0000259" key="11">
    <source>
        <dbReference type="PROSITE" id="PS50994"/>
    </source>
</evidence>
<evidence type="ECO:0000313" key="13">
    <source>
        <dbReference type="Proteomes" id="UP000321947"/>
    </source>
</evidence>
<dbReference type="InterPro" id="IPR041588">
    <property type="entry name" value="Integrase_H2C2"/>
</dbReference>
<dbReference type="InterPro" id="IPR043128">
    <property type="entry name" value="Rev_trsase/Diguanyl_cyclase"/>
</dbReference>
<dbReference type="Gene3D" id="2.40.70.10">
    <property type="entry name" value="Acid Proteases"/>
    <property type="match status" value="1"/>
</dbReference>
<evidence type="ECO:0000256" key="4">
    <source>
        <dbReference type="ARBA" id="ARBA00022722"/>
    </source>
</evidence>
<dbReference type="CDD" id="cd00303">
    <property type="entry name" value="retropepsin_like"/>
    <property type="match status" value="1"/>
</dbReference>
<dbReference type="Gene3D" id="3.10.20.370">
    <property type="match status" value="1"/>
</dbReference>
<dbReference type="PANTHER" id="PTHR37984:SF5">
    <property type="entry name" value="PROTEIN NYNRIN-LIKE"/>
    <property type="match status" value="1"/>
</dbReference>
<dbReference type="CDD" id="cd09274">
    <property type="entry name" value="RNase_HI_RT_Ty3"/>
    <property type="match status" value="1"/>
</dbReference>
<dbReference type="PROSITE" id="PS50994">
    <property type="entry name" value="INTEGRASE"/>
    <property type="match status" value="1"/>
</dbReference>
<dbReference type="GO" id="GO:0004519">
    <property type="term" value="F:endonuclease activity"/>
    <property type="evidence" value="ECO:0007669"/>
    <property type="project" value="UniProtKB-KW"/>
</dbReference>
<organism evidence="12 13">
    <name type="scientific">Cucumis melo var. makuwa</name>
    <name type="common">Oriental melon</name>
    <dbReference type="NCBI Taxonomy" id="1194695"/>
    <lineage>
        <taxon>Eukaryota</taxon>
        <taxon>Viridiplantae</taxon>
        <taxon>Streptophyta</taxon>
        <taxon>Embryophyta</taxon>
        <taxon>Tracheophyta</taxon>
        <taxon>Spermatophyta</taxon>
        <taxon>Magnoliopsida</taxon>
        <taxon>eudicotyledons</taxon>
        <taxon>Gunneridae</taxon>
        <taxon>Pentapetalae</taxon>
        <taxon>rosids</taxon>
        <taxon>fabids</taxon>
        <taxon>Cucurbitales</taxon>
        <taxon>Cucurbitaceae</taxon>
        <taxon>Benincaseae</taxon>
        <taxon>Cucumis</taxon>
    </lineage>
</organism>
<keyword evidence="6" id="KW-0378">Hydrolase</keyword>
<name>A0A5D3DHM2_CUCMM</name>
<dbReference type="Pfam" id="PF17919">
    <property type="entry name" value="RT_RNaseH_2"/>
    <property type="match status" value="1"/>
</dbReference>
<keyword evidence="2" id="KW-0808">Transferase</keyword>
<dbReference type="GO" id="GO:0003676">
    <property type="term" value="F:nucleic acid binding"/>
    <property type="evidence" value="ECO:0007669"/>
    <property type="project" value="InterPro"/>
</dbReference>
<dbReference type="Gene3D" id="3.30.420.10">
    <property type="entry name" value="Ribonuclease H-like superfamily/Ribonuclease H"/>
    <property type="match status" value="1"/>
</dbReference>
<dbReference type="InterPro" id="IPR036397">
    <property type="entry name" value="RNaseH_sf"/>
</dbReference>
<evidence type="ECO:0000256" key="2">
    <source>
        <dbReference type="ARBA" id="ARBA00022679"/>
    </source>
</evidence>
<gene>
    <name evidence="12" type="ORF">E5676_scaffold142G001980</name>
</gene>
<dbReference type="InterPro" id="IPR041577">
    <property type="entry name" value="RT_RNaseH_2"/>
</dbReference>
<dbReference type="SUPFAM" id="SSF53098">
    <property type="entry name" value="Ribonuclease H-like"/>
    <property type="match status" value="1"/>
</dbReference>
<dbReference type="SUPFAM" id="SSF56672">
    <property type="entry name" value="DNA/RNA polymerases"/>
    <property type="match status" value="1"/>
</dbReference>
<evidence type="ECO:0000256" key="9">
    <source>
        <dbReference type="SAM" id="Coils"/>
    </source>
</evidence>
<evidence type="ECO:0000256" key="10">
    <source>
        <dbReference type="SAM" id="MobiDB-lite"/>
    </source>
</evidence>
<evidence type="ECO:0000256" key="8">
    <source>
        <dbReference type="ARBA" id="ARBA00023268"/>
    </source>
</evidence>
<protein>
    <submittedName>
        <fullName evidence="12">Ty3/gypsy retrotransposon protein</fullName>
    </submittedName>
</protein>
<feature type="coiled-coil region" evidence="9">
    <location>
        <begin position="163"/>
        <end position="190"/>
    </location>
</feature>
<dbReference type="Pfam" id="PF00078">
    <property type="entry name" value="RVT_1"/>
    <property type="match status" value="1"/>
</dbReference>
<dbReference type="Pfam" id="PF17921">
    <property type="entry name" value="Integrase_H2C2"/>
    <property type="match status" value="1"/>
</dbReference>
<keyword evidence="4" id="KW-0540">Nuclease</keyword>
<dbReference type="InterPro" id="IPR050951">
    <property type="entry name" value="Retrovirus_Pol_polyprotein"/>
</dbReference>
<dbReference type="GO" id="GO:0006508">
    <property type="term" value="P:proteolysis"/>
    <property type="evidence" value="ECO:0007669"/>
    <property type="project" value="UniProtKB-KW"/>
</dbReference>
<evidence type="ECO:0000256" key="3">
    <source>
        <dbReference type="ARBA" id="ARBA00022695"/>
    </source>
</evidence>
<keyword evidence="8" id="KW-0511">Multifunctional enzyme</keyword>
<keyword evidence="7" id="KW-0695">RNA-directed DNA polymerase</keyword>
<evidence type="ECO:0000256" key="6">
    <source>
        <dbReference type="ARBA" id="ARBA00022801"/>
    </source>
</evidence>
<evidence type="ECO:0000313" key="12">
    <source>
        <dbReference type="EMBL" id="TYK23171.1"/>
    </source>
</evidence>
<keyword evidence="9" id="KW-0175">Coiled coil</keyword>
<dbReference type="FunFam" id="3.10.10.10:FF:000007">
    <property type="entry name" value="Retrovirus-related Pol polyprotein from transposon 17.6-like Protein"/>
    <property type="match status" value="1"/>
</dbReference>
<reference evidence="12 13" key="1">
    <citation type="submission" date="2019-08" db="EMBL/GenBank/DDBJ databases">
        <title>Draft genome sequences of two oriental melons (Cucumis melo L. var makuwa).</title>
        <authorList>
            <person name="Kwon S.-Y."/>
        </authorList>
    </citation>
    <scope>NUCLEOTIDE SEQUENCE [LARGE SCALE GENOMIC DNA]</scope>
    <source>
        <strain evidence="13">cv. Chang Bougi</strain>
        <tissue evidence="12">Leaf</tissue>
    </source>
</reference>
<dbReference type="Gene3D" id="3.30.70.270">
    <property type="match status" value="1"/>
</dbReference>
<dbReference type="GO" id="GO:0015074">
    <property type="term" value="P:DNA integration"/>
    <property type="evidence" value="ECO:0007669"/>
    <property type="project" value="InterPro"/>
</dbReference>
<dbReference type="InterPro" id="IPR021109">
    <property type="entry name" value="Peptidase_aspartic_dom_sf"/>
</dbReference>
<evidence type="ECO:0000256" key="7">
    <source>
        <dbReference type="ARBA" id="ARBA00022918"/>
    </source>
</evidence>
<feature type="compositionally biased region" description="Low complexity" evidence="10">
    <location>
        <begin position="74"/>
        <end position="91"/>
    </location>
</feature>
<dbReference type="Gene3D" id="3.10.10.10">
    <property type="entry name" value="HIV Type 1 Reverse Transcriptase, subunit A, domain 1"/>
    <property type="match status" value="1"/>
</dbReference>